<dbReference type="PROSITE" id="PS50294">
    <property type="entry name" value="WD_REPEATS_REGION"/>
    <property type="match status" value="1"/>
</dbReference>
<feature type="repeat" description="WD" evidence="1">
    <location>
        <begin position="886"/>
        <end position="919"/>
    </location>
</feature>
<feature type="region of interest" description="Disordered" evidence="2">
    <location>
        <begin position="171"/>
        <end position="239"/>
    </location>
</feature>
<dbReference type="Gene3D" id="2.130.10.10">
    <property type="entry name" value="YVTN repeat-like/Quinoprotein amine dehydrogenase"/>
    <property type="match status" value="1"/>
</dbReference>
<dbReference type="Proteomes" id="UP000319160">
    <property type="component" value="Unassembled WGS sequence"/>
</dbReference>
<keyword evidence="3" id="KW-1133">Transmembrane helix</keyword>
<feature type="transmembrane region" description="Helical" evidence="3">
    <location>
        <begin position="666"/>
        <end position="689"/>
    </location>
</feature>
<dbReference type="InterPro" id="IPR001680">
    <property type="entry name" value="WD40_rpt"/>
</dbReference>
<accession>A0A553I6N0</accession>
<gene>
    <name evidence="4" type="ORF">FHL15_003416</name>
</gene>
<feature type="compositionally biased region" description="Basic and acidic residues" evidence="2">
    <location>
        <begin position="206"/>
        <end position="215"/>
    </location>
</feature>
<comment type="caution">
    <text evidence="4">The sequence shown here is derived from an EMBL/GenBank/DDBJ whole genome shotgun (WGS) entry which is preliminary data.</text>
</comment>
<evidence type="ECO:0000313" key="4">
    <source>
        <dbReference type="EMBL" id="TRX95862.1"/>
    </source>
</evidence>
<proteinExistence type="predicted"/>
<feature type="compositionally biased region" description="Polar residues" evidence="2">
    <location>
        <begin position="770"/>
        <end position="785"/>
    </location>
</feature>
<name>A0A553I6N0_9PEZI</name>
<dbReference type="STRING" id="2512241.A0A553I6N0"/>
<keyword evidence="3" id="KW-0472">Membrane</keyword>
<keyword evidence="5" id="KW-1185">Reference proteome</keyword>
<evidence type="ECO:0000256" key="3">
    <source>
        <dbReference type="SAM" id="Phobius"/>
    </source>
</evidence>
<feature type="compositionally biased region" description="Basic and acidic residues" evidence="2">
    <location>
        <begin position="806"/>
        <end position="829"/>
    </location>
</feature>
<evidence type="ECO:0000313" key="5">
    <source>
        <dbReference type="Proteomes" id="UP000319160"/>
    </source>
</evidence>
<dbReference type="Gene3D" id="1.20.58.340">
    <property type="entry name" value="Magnesium transport protein CorA, transmembrane region"/>
    <property type="match status" value="1"/>
</dbReference>
<dbReference type="AlphaFoldDB" id="A0A553I6N0"/>
<dbReference type="SUPFAM" id="SSF50960">
    <property type="entry name" value="TolB, C-terminal domain"/>
    <property type="match status" value="1"/>
</dbReference>
<dbReference type="EMBL" id="VFLP01000014">
    <property type="protein sequence ID" value="TRX95862.1"/>
    <property type="molecule type" value="Genomic_DNA"/>
</dbReference>
<organism evidence="4 5">
    <name type="scientific">Xylaria flabelliformis</name>
    <dbReference type="NCBI Taxonomy" id="2512241"/>
    <lineage>
        <taxon>Eukaryota</taxon>
        <taxon>Fungi</taxon>
        <taxon>Dikarya</taxon>
        <taxon>Ascomycota</taxon>
        <taxon>Pezizomycotina</taxon>
        <taxon>Sordariomycetes</taxon>
        <taxon>Xylariomycetidae</taxon>
        <taxon>Xylariales</taxon>
        <taxon>Xylariaceae</taxon>
        <taxon>Xylaria</taxon>
    </lineage>
</organism>
<feature type="compositionally biased region" description="Polar residues" evidence="2">
    <location>
        <begin position="172"/>
        <end position="188"/>
    </location>
</feature>
<keyword evidence="1" id="KW-0853">WD repeat</keyword>
<evidence type="ECO:0000256" key="1">
    <source>
        <dbReference type="PROSITE-ProRule" id="PRU00221"/>
    </source>
</evidence>
<dbReference type="InterPro" id="IPR015943">
    <property type="entry name" value="WD40/YVTN_repeat-like_dom_sf"/>
</dbReference>
<keyword evidence="3" id="KW-0812">Transmembrane</keyword>
<feature type="transmembrane region" description="Helical" evidence="3">
    <location>
        <begin position="709"/>
        <end position="733"/>
    </location>
</feature>
<feature type="compositionally biased region" description="Polar residues" evidence="2">
    <location>
        <begin position="792"/>
        <end position="802"/>
    </location>
</feature>
<dbReference type="PROSITE" id="PS50082">
    <property type="entry name" value="WD_REPEATS_2"/>
    <property type="match status" value="1"/>
</dbReference>
<dbReference type="OrthoDB" id="341259at2759"/>
<dbReference type="Pfam" id="PF00400">
    <property type="entry name" value="WD40"/>
    <property type="match status" value="1"/>
</dbReference>
<protein>
    <submittedName>
        <fullName evidence="4">Uncharacterized protein</fullName>
    </submittedName>
</protein>
<reference evidence="5" key="1">
    <citation type="submission" date="2019-06" db="EMBL/GenBank/DDBJ databases">
        <title>Draft genome sequence of the griseofulvin-producing fungus Xylaria cubensis strain G536.</title>
        <authorList>
            <person name="Mead M.E."/>
            <person name="Raja H.A."/>
            <person name="Steenwyk J.L."/>
            <person name="Knowles S.L."/>
            <person name="Oberlies N.H."/>
            <person name="Rokas A."/>
        </authorList>
    </citation>
    <scope>NUCLEOTIDE SEQUENCE [LARGE SCALE GENOMIC DNA]</scope>
    <source>
        <strain evidence="5">G536</strain>
    </source>
</reference>
<evidence type="ECO:0000256" key="2">
    <source>
        <dbReference type="SAM" id="MobiDB-lite"/>
    </source>
</evidence>
<feature type="region of interest" description="Disordered" evidence="2">
    <location>
        <begin position="584"/>
        <end position="603"/>
    </location>
</feature>
<dbReference type="SMART" id="SM00320">
    <property type="entry name" value="WD40"/>
    <property type="match status" value="1"/>
</dbReference>
<sequence length="1027" mass="116169">MRPIIRFCLARLQADTVGSDQQISGSPASISRGISSPFAVMEPTAEQSTSPEKKVCELFDAYIFRQEFLNDPYMKVVNLKGNYAISVWDLLHHSSPEKFTGTNDSPAEWIWIHLPAVNELVRRMKKNNVIHNAISLPQIEEFITKSFTNASGVQVAPQQFNRRAADIKAQRLEQTSQDATSGEASSDQGLKEPAAPVRGESTSTKSDTEEHDAKYKSSGLHVKSKEPVTKGQIASQESIQEQLSGTEMFALAFPYLDSQSDLVKSERPEELRRHYGAFEGYPTNSLDNSEDRLAEVIFSRTLDQCFFSSTHVTTNLDSDQVVYNYLNELSEKWRKIQKRKTKTQNDPMPLTLLPSEQEIELRYNKMDEGNRLITSPLRLWKIGHVVISAFPDHEHEMLPNSEIQGLICRSIWESCPIRAMDLVLDLVHIFVDFVDQPFKSGLGLSPLWIFERVIAEEAEKQVVRYNEFEKIMKQKYEDRSERNDSTSKANLLVNPAVARMPAGQDRLAGNQEEDNYVLEFEKYKDPTSLITEEAKSFKNVMDIRDELCMIESVVKEQEVAMTQLSNYLDIRGKPAKGLEVTLSVHESRGSGQSKAAGESGPNLQNLNQRMGDMNNRVQRWQSRISGLDKRASMIEKGRSSLEEAGDTRKLAADTVERAKQSDKQSALLFAFTVVTIWFTPLSFVTGFFAIPSKDFPQDSTQEDVDWKKWQIGVGLFVAFLLTLLFSGSVWAWYKRQAKDREAQQYTSKIDNRRDGDVNGQKLDKKAKRQPTGQASSSSLVLNETPSKPAPLSQPSSPDQIPQKQRRSWDWPLRSREAAGDSLARGRSEKAVVSSDAMGSQSKHCGREKGVFWNMKDSFNRDENRGSVEEHQDVSGKLIIQKESRLLSGHRDHVFSMAFSSDGQYLASGGDEGRILVWDLGGDADDTLDVTELYDAVRVRVRVRGLVFSPNDSYFLFTILRARVLDDAAVLETMPPYWSRHGVRECDNQVWITRDNENLVFLLPQQYRPSDDELCTALVHAPEGSHWV</sequence>
<feature type="region of interest" description="Disordered" evidence="2">
    <location>
        <begin position="743"/>
        <end position="843"/>
    </location>
</feature>